<dbReference type="SUPFAM" id="SSF49464">
    <property type="entry name" value="Carboxypeptidase regulatory domain-like"/>
    <property type="match status" value="1"/>
</dbReference>
<keyword evidence="4" id="KW-0732">Signal</keyword>
<organism evidence="6 7">
    <name type="scientific">Mucilaginibacter rigui</name>
    <dbReference type="NCBI Taxonomy" id="534635"/>
    <lineage>
        <taxon>Bacteria</taxon>
        <taxon>Pseudomonadati</taxon>
        <taxon>Bacteroidota</taxon>
        <taxon>Sphingobacteriia</taxon>
        <taxon>Sphingobacteriales</taxon>
        <taxon>Sphingobacteriaceae</taxon>
        <taxon>Mucilaginibacter</taxon>
    </lineage>
</organism>
<keyword evidence="6" id="KW-0675">Receptor</keyword>
<evidence type="ECO:0000259" key="5">
    <source>
        <dbReference type="Pfam" id="PF14905"/>
    </source>
</evidence>
<dbReference type="InterPro" id="IPR041700">
    <property type="entry name" value="OMP_b-brl_3"/>
</dbReference>
<dbReference type="Gene3D" id="2.40.170.20">
    <property type="entry name" value="TonB-dependent receptor, beta-barrel domain"/>
    <property type="match status" value="1"/>
</dbReference>
<dbReference type="InterPro" id="IPR037066">
    <property type="entry name" value="Plug_dom_sf"/>
</dbReference>
<feature type="signal peptide" evidence="4">
    <location>
        <begin position="1"/>
        <end position="19"/>
    </location>
</feature>
<dbReference type="Pfam" id="PF13620">
    <property type="entry name" value="CarboxypepD_reg"/>
    <property type="match status" value="1"/>
</dbReference>
<accession>A0ABR7WZQ5</accession>
<dbReference type="SUPFAM" id="SSF56935">
    <property type="entry name" value="Porins"/>
    <property type="match status" value="1"/>
</dbReference>
<dbReference type="RefSeq" id="WP_191173733.1">
    <property type="nucleotide sequence ID" value="NZ_JACWMW010000001.1"/>
</dbReference>
<proteinExistence type="predicted"/>
<keyword evidence="7" id="KW-1185">Reference proteome</keyword>
<evidence type="ECO:0000313" key="7">
    <source>
        <dbReference type="Proteomes" id="UP000618754"/>
    </source>
</evidence>
<comment type="subcellular location">
    <subcellularLocation>
        <location evidence="1">Cell outer membrane</location>
    </subcellularLocation>
</comment>
<dbReference type="Gene3D" id="2.60.40.1120">
    <property type="entry name" value="Carboxypeptidase-like, regulatory domain"/>
    <property type="match status" value="1"/>
</dbReference>
<gene>
    <name evidence="6" type="ORF">IDJ75_00880</name>
</gene>
<keyword evidence="2" id="KW-0472">Membrane</keyword>
<dbReference type="Gene3D" id="2.170.130.10">
    <property type="entry name" value="TonB-dependent receptor, plug domain"/>
    <property type="match status" value="1"/>
</dbReference>
<evidence type="ECO:0000256" key="4">
    <source>
        <dbReference type="SAM" id="SignalP"/>
    </source>
</evidence>
<dbReference type="EMBL" id="JACWMW010000001">
    <property type="protein sequence ID" value="MBD1383816.1"/>
    <property type="molecule type" value="Genomic_DNA"/>
</dbReference>
<evidence type="ECO:0000256" key="2">
    <source>
        <dbReference type="ARBA" id="ARBA00023136"/>
    </source>
</evidence>
<sequence>MYKYLLLPVLLFAAVNLRAQNKAIIKGKVTDSLTNTPVEFATVAVLNNRDTLSTLISYTISDKNGVFNLHNIPKGIPIKVFISFAGYQPYRKLITLDAKTTTLDLGAVHLNPKQLQEVTITGERIPIVIRKDTIEFNAEAFKVRPNAVVQDLLKKLPGVEVANDGSITVMGKDVTKILVDGKEFFSSDLRIASRNLDADMIAKVQVYDDRENDPDHLIPESKLNKIINLKFKKALKKSVFGKVYGGLGTNGHYQTGGLLNMFRDTLQISVLAASNDLNSTGFDFNDLYSSGGLNRGGEAISRSGIAFGGGAGNGKQTATNAGVNINTDYGKKLKVNLAYLYKNTLSENSTLTNRQQFLNDTTAVTASSNNRHGSTYSHSLSSTVTWKPDDKTQLRYLPLLTFNTNSGNSENGSNSYSNFINPISNSVSNSNSSGNSFRFEQSLNYNHQLKKKGSSINIDHSLYVSPGRGHNFDNTDYTSYVASFPSYAFRQRADNDNRSTSVNLSASYRYPVSKKLTTEIAASTSFNDDLNKTSTYDYNPITGEYDSFLLVKSNDLTRDTWSQTVTPGITFNLPKNINIVARLGNQFQQVNNIFKRDVADINQHYFFLLPSLNINIKGFSAGYNRGVNLPNIGDLIPYTVVFSPSYSVTGNPNLKPTTRNNFDVNYSVYNYQHGISYNLRGSASFEQNAIFRQRTVDEQLSETSTPINRNGRYNLNLGGYVSKQFKKQTDFQLSASTNFNLSKSHGFFVLNRMNGFQDSYRASISERLSFSYKEIVQIDPQYTITNVYTSYSGVNYANQKYLTHNADAHFNIFLPVKFNVEGNYTYRYNPLVAPGFQKSSNLLNLSLAHQFLKKDRGEIKLSCYDILNQNISSYRFINENSITDMQSQIIKRYFMLTLQFKFNKSTVKEDDKKTNAKPMITYPTGRN</sequence>
<dbReference type="InterPro" id="IPR008969">
    <property type="entry name" value="CarboxyPept-like_regulatory"/>
</dbReference>
<protein>
    <submittedName>
        <fullName evidence="6">TonB-dependent receptor</fullName>
    </submittedName>
</protein>
<name>A0ABR7WZQ5_9SPHI</name>
<dbReference type="Pfam" id="PF14905">
    <property type="entry name" value="OMP_b-brl_3"/>
    <property type="match status" value="1"/>
</dbReference>
<evidence type="ECO:0000313" key="6">
    <source>
        <dbReference type="EMBL" id="MBD1383816.1"/>
    </source>
</evidence>
<evidence type="ECO:0000256" key="1">
    <source>
        <dbReference type="ARBA" id="ARBA00004442"/>
    </source>
</evidence>
<reference evidence="6 7" key="1">
    <citation type="submission" date="2020-09" db="EMBL/GenBank/DDBJ databases">
        <title>Novel species of Mucilaginibacter isolated from a glacier on the Tibetan Plateau.</title>
        <authorList>
            <person name="Liu Q."/>
            <person name="Xin Y.-H."/>
        </authorList>
    </citation>
    <scope>NUCLEOTIDE SEQUENCE [LARGE SCALE GENOMIC DNA]</scope>
    <source>
        <strain evidence="6 7">CGMCC 1.13878</strain>
    </source>
</reference>
<feature type="chain" id="PRO_5046383453" evidence="4">
    <location>
        <begin position="20"/>
        <end position="927"/>
    </location>
</feature>
<feature type="domain" description="Outer membrane protein beta-barrel" evidence="5">
    <location>
        <begin position="447"/>
        <end position="899"/>
    </location>
</feature>
<dbReference type="Proteomes" id="UP000618754">
    <property type="component" value="Unassembled WGS sequence"/>
</dbReference>
<evidence type="ECO:0000256" key="3">
    <source>
        <dbReference type="ARBA" id="ARBA00023237"/>
    </source>
</evidence>
<keyword evidence="3" id="KW-0998">Cell outer membrane</keyword>
<comment type="caution">
    <text evidence="6">The sequence shown here is derived from an EMBL/GenBank/DDBJ whole genome shotgun (WGS) entry which is preliminary data.</text>
</comment>
<dbReference type="InterPro" id="IPR036942">
    <property type="entry name" value="Beta-barrel_TonB_sf"/>
</dbReference>